<dbReference type="AlphaFoldDB" id="A0AAV8X2V1"/>
<proteinExistence type="predicted"/>
<name>A0AAV8X2V1_9CUCU</name>
<sequence>MCNDCKDNLQVFLNIKSACVYLKNRALPLTNVKDDCLNREEIDSTNNGKAAVESNDEITCWFCTKATGREGLVPLNESKENAFVVDMLNEHIPKLNLNNSEELLTCKTCLDSFQALLNFIIKCMDVEEKINKYIEIEGTDDQGQIELKNVQQFTFKLMLKDEIECFGVNEKGGGI</sequence>
<dbReference type="EMBL" id="JANEYF010003925">
    <property type="protein sequence ID" value="KAJ8933078.1"/>
    <property type="molecule type" value="Genomic_DNA"/>
</dbReference>
<evidence type="ECO:0008006" key="3">
    <source>
        <dbReference type="Google" id="ProtNLM"/>
    </source>
</evidence>
<keyword evidence="2" id="KW-1185">Reference proteome</keyword>
<organism evidence="1 2">
    <name type="scientific">Rhamnusium bicolor</name>
    <dbReference type="NCBI Taxonomy" id="1586634"/>
    <lineage>
        <taxon>Eukaryota</taxon>
        <taxon>Metazoa</taxon>
        <taxon>Ecdysozoa</taxon>
        <taxon>Arthropoda</taxon>
        <taxon>Hexapoda</taxon>
        <taxon>Insecta</taxon>
        <taxon>Pterygota</taxon>
        <taxon>Neoptera</taxon>
        <taxon>Endopterygota</taxon>
        <taxon>Coleoptera</taxon>
        <taxon>Polyphaga</taxon>
        <taxon>Cucujiformia</taxon>
        <taxon>Chrysomeloidea</taxon>
        <taxon>Cerambycidae</taxon>
        <taxon>Lepturinae</taxon>
        <taxon>Rhagiini</taxon>
        <taxon>Rhamnusium</taxon>
    </lineage>
</organism>
<protein>
    <recommendedName>
        <fullName evidence="3">ZAD domain-containing protein</fullName>
    </recommendedName>
</protein>
<accession>A0AAV8X2V1</accession>
<evidence type="ECO:0000313" key="2">
    <source>
        <dbReference type="Proteomes" id="UP001162156"/>
    </source>
</evidence>
<dbReference type="Proteomes" id="UP001162156">
    <property type="component" value="Unassembled WGS sequence"/>
</dbReference>
<comment type="caution">
    <text evidence="1">The sequence shown here is derived from an EMBL/GenBank/DDBJ whole genome shotgun (WGS) entry which is preliminary data.</text>
</comment>
<evidence type="ECO:0000313" key="1">
    <source>
        <dbReference type="EMBL" id="KAJ8933078.1"/>
    </source>
</evidence>
<reference evidence="1" key="1">
    <citation type="journal article" date="2023" name="Insect Mol. Biol.">
        <title>Genome sequencing provides insights into the evolution of gene families encoding plant cell wall-degrading enzymes in longhorned beetles.</title>
        <authorList>
            <person name="Shin N.R."/>
            <person name="Okamura Y."/>
            <person name="Kirsch R."/>
            <person name="Pauchet Y."/>
        </authorList>
    </citation>
    <scope>NUCLEOTIDE SEQUENCE</scope>
    <source>
        <strain evidence="1">RBIC_L_NR</strain>
    </source>
</reference>
<gene>
    <name evidence="1" type="ORF">NQ314_014232</name>
</gene>